<keyword evidence="7" id="KW-1185">Reference proteome</keyword>
<evidence type="ECO:0000256" key="1">
    <source>
        <dbReference type="ARBA" id="ARBA00009347"/>
    </source>
</evidence>
<dbReference type="SUPFAM" id="SSF56645">
    <property type="entry name" value="Acyl-CoA dehydrogenase NM domain-like"/>
    <property type="match status" value="1"/>
</dbReference>
<dbReference type="Proteomes" id="UP000235616">
    <property type="component" value="Unassembled WGS sequence"/>
</dbReference>
<comment type="similarity">
    <text evidence="1">Belongs to the acyl-CoA dehydrogenase family.</text>
</comment>
<dbReference type="PANTHER" id="PTHR43831">
    <property type="entry name" value="ISOBUTYRYL-COA DEHYDROGENASE"/>
    <property type="match status" value="1"/>
</dbReference>
<evidence type="ECO:0000313" key="7">
    <source>
        <dbReference type="Proteomes" id="UP000235616"/>
    </source>
</evidence>
<keyword evidence="2" id="KW-0285">Flavoprotein</keyword>
<dbReference type="RefSeq" id="WP_102647563.1">
    <property type="nucleotide sequence ID" value="NZ_PNYA01000022.1"/>
</dbReference>
<dbReference type="AlphaFoldDB" id="A0A2N7VI38"/>
<gene>
    <name evidence="6" type="ORF">C0Z18_21990</name>
</gene>
<proteinExistence type="inferred from homology"/>
<comment type="caution">
    <text evidence="6">The sequence shown here is derived from an EMBL/GenBank/DDBJ whole genome shotgun (WGS) entry which is preliminary data.</text>
</comment>
<dbReference type="EMBL" id="PNYA01000022">
    <property type="protein sequence ID" value="PMS16822.1"/>
    <property type="molecule type" value="Genomic_DNA"/>
</dbReference>
<evidence type="ECO:0000256" key="4">
    <source>
        <dbReference type="SAM" id="MobiDB-lite"/>
    </source>
</evidence>
<dbReference type="Pfam" id="PF00441">
    <property type="entry name" value="Acyl-CoA_dh_1"/>
    <property type="match status" value="1"/>
</dbReference>
<feature type="region of interest" description="Disordered" evidence="4">
    <location>
        <begin position="1"/>
        <end position="21"/>
    </location>
</feature>
<name>A0A2N7VI38_9BURK</name>
<dbReference type="InterPro" id="IPR009075">
    <property type="entry name" value="AcylCo_DH/oxidase_C"/>
</dbReference>
<evidence type="ECO:0000313" key="6">
    <source>
        <dbReference type="EMBL" id="PMS16822.1"/>
    </source>
</evidence>
<sequence length="371" mass="39856">MLATESLVSPPSPTTWAMTDDQRSLHAASQRFARERLEPLLAKPPTPAAWEETVELAATLDLGTMILPARRGGLAVERHELSLVIEALAAGPLERAAELTLSAPALMTLRAHDALDLLPPRPVGDYFDGAIPLALTVPSTEAAVQWRLRQADTPGLTMQIDDLDRQRLILAHVAPSPVTCRCGRAITLGDLVLEQSNLEQIAAAPPLATIEQLDRNGTSPAQTWLTEVGLYLAALLTGAMQHSVTFALDYATSRLAFKKPLANHQLVATRLADMLIATHGAHLFLRHVTTTEPPAPTALVRQLIGHVAAESVDVNRELVQLCGGHGYVEGLPPAARFQSSHWFAWLLRQIDAALGRFPMSASSGTRAGACA</sequence>
<dbReference type="OrthoDB" id="9061333at2"/>
<dbReference type="InterPro" id="IPR009100">
    <property type="entry name" value="AcylCoA_DH/oxidase_NM_dom_sf"/>
</dbReference>
<protein>
    <submittedName>
        <fullName evidence="6">Acyl-CoA dehydrogenase</fullName>
    </submittedName>
</protein>
<organism evidence="6 7">
    <name type="scientific">Trinickia dabaoshanensis</name>
    <dbReference type="NCBI Taxonomy" id="564714"/>
    <lineage>
        <taxon>Bacteria</taxon>
        <taxon>Pseudomonadati</taxon>
        <taxon>Pseudomonadota</taxon>
        <taxon>Betaproteobacteria</taxon>
        <taxon>Burkholderiales</taxon>
        <taxon>Burkholderiaceae</taxon>
        <taxon>Trinickia</taxon>
    </lineage>
</organism>
<dbReference type="PANTHER" id="PTHR43831:SF1">
    <property type="entry name" value="ISOBUTYRYL-COA DEHYDROGENASE, MITOCHONDRIAL"/>
    <property type="match status" value="1"/>
</dbReference>
<dbReference type="GO" id="GO:0016627">
    <property type="term" value="F:oxidoreductase activity, acting on the CH-CH group of donors"/>
    <property type="evidence" value="ECO:0007669"/>
    <property type="project" value="InterPro"/>
</dbReference>
<dbReference type="SUPFAM" id="SSF47203">
    <property type="entry name" value="Acyl-CoA dehydrogenase C-terminal domain-like"/>
    <property type="match status" value="1"/>
</dbReference>
<reference evidence="6 7" key="1">
    <citation type="submission" date="2018-01" db="EMBL/GenBank/DDBJ databases">
        <title>Whole genome analyses suggest that Burkholderia sensu lato contains two further novel genera in the rhizoxinica-symbiotica group Mycetohabitans gen. nov., and Trinickia gen. nov.: implications for the evolution of diazotrophy and nodulation in the Burkholderiaceae.</title>
        <authorList>
            <person name="Estrada-de los Santos P."/>
            <person name="Palmer M."/>
            <person name="Chavez-Ramirez B."/>
            <person name="Beukes C."/>
            <person name="Steenkamp E.T."/>
            <person name="Hirsch A.M."/>
            <person name="Manyaka P."/>
            <person name="Maluk M."/>
            <person name="Lafos M."/>
            <person name="Crook M."/>
            <person name="Gross E."/>
            <person name="Simon M.F."/>
            <person name="Bueno dos Reis Junior F."/>
            <person name="Poole P.S."/>
            <person name="Venter S.N."/>
            <person name="James E.K."/>
        </authorList>
    </citation>
    <scope>NUCLEOTIDE SEQUENCE [LARGE SCALE GENOMIC DNA]</scope>
    <source>
        <strain evidence="6 7">GIMN1.004</strain>
    </source>
</reference>
<keyword evidence="3" id="KW-0274">FAD</keyword>
<dbReference type="Gene3D" id="1.20.140.10">
    <property type="entry name" value="Butyryl-CoA Dehydrogenase, subunit A, domain 3"/>
    <property type="match status" value="1"/>
</dbReference>
<accession>A0A2N7VI38</accession>
<feature type="compositionally biased region" description="Polar residues" evidence="4">
    <location>
        <begin position="1"/>
        <end position="17"/>
    </location>
</feature>
<feature type="domain" description="Acyl-CoA dehydrogenase/oxidase C-terminal" evidence="5">
    <location>
        <begin position="221"/>
        <end position="336"/>
    </location>
</feature>
<evidence type="ECO:0000256" key="2">
    <source>
        <dbReference type="ARBA" id="ARBA00022630"/>
    </source>
</evidence>
<dbReference type="InterPro" id="IPR036250">
    <property type="entry name" value="AcylCo_DH-like_C"/>
</dbReference>
<dbReference type="InterPro" id="IPR052547">
    <property type="entry name" value="Mito_Isobutyryl-CoADH"/>
</dbReference>
<evidence type="ECO:0000259" key="5">
    <source>
        <dbReference type="Pfam" id="PF00441"/>
    </source>
</evidence>
<evidence type="ECO:0000256" key="3">
    <source>
        <dbReference type="ARBA" id="ARBA00022827"/>
    </source>
</evidence>